<feature type="transmembrane region" description="Helical" evidence="1">
    <location>
        <begin position="67"/>
        <end position="91"/>
    </location>
</feature>
<name>A0ABT7HJY7_9FUSO</name>
<evidence type="ECO:0000313" key="3">
    <source>
        <dbReference type="Proteomes" id="UP001225134"/>
    </source>
</evidence>
<keyword evidence="1" id="KW-0472">Membrane</keyword>
<keyword evidence="1" id="KW-1133">Transmembrane helix</keyword>
<keyword evidence="1" id="KW-0812">Transmembrane</keyword>
<feature type="transmembrane region" description="Helical" evidence="1">
    <location>
        <begin position="35"/>
        <end position="55"/>
    </location>
</feature>
<keyword evidence="3" id="KW-1185">Reference proteome</keyword>
<reference evidence="2 3" key="1">
    <citation type="submission" date="2023-06" db="EMBL/GenBank/DDBJ databases">
        <title>Antibody response to the Sneathia vaginalis cytopathogenic toxin A during pregnancy.</title>
        <authorList>
            <person name="Mccoy Z.T."/>
            <person name="Serrano M.G."/>
            <person name="Spaine K."/>
            <person name="Edwards D.J."/>
            <person name="Buck G.A."/>
            <person name="Jefferson K."/>
        </authorList>
    </citation>
    <scope>NUCLEOTIDE SEQUENCE [LARGE SCALE GENOMIC DNA]</scope>
    <source>
        <strain evidence="2 3">CCUG 42621</strain>
    </source>
</reference>
<comment type="caution">
    <text evidence="2">The sequence shown here is derived from an EMBL/GenBank/DDBJ whole genome shotgun (WGS) entry which is preliminary data.</text>
</comment>
<sequence>MNEYELEYYVSIEELKHRYIDEDTLKKVRKVRSKILRLALVIYTIFLVFVIYLMYHFLIRLPYETVSLGLGIAIIIAIIAMQKPCVDYIYIKLMKRKYKKHLTKEFIERLKDEHRYYED</sequence>
<evidence type="ECO:0000313" key="2">
    <source>
        <dbReference type="EMBL" id="MDK9579975.1"/>
    </source>
</evidence>
<gene>
    <name evidence="2" type="ORF">QQA45_00310</name>
</gene>
<organism evidence="2 3">
    <name type="scientific">Sneathia sanguinegens</name>
    <dbReference type="NCBI Taxonomy" id="40543"/>
    <lineage>
        <taxon>Bacteria</taxon>
        <taxon>Fusobacteriati</taxon>
        <taxon>Fusobacteriota</taxon>
        <taxon>Fusobacteriia</taxon>
        <taxon>Fusobacteriales</taxon>
        <taxon>Leptotrichiaceae</taxon>
        <taxon>Sneathia</taxon>
    </lineage>
</organism>
<proteinExistence type="predicted"/>
<protein>
    <submittedName>
        <fullName evidence="2">Uncharacterized protein</fullName>
    </submittedName>
</protein>
<dbReference type="Proteomes" id="UP001225134">
    <property type="component" value="Unassembled WGS sequence"/>
</dbReference>
<accession>A0ABT7HJY7</accession>
<dbReference type="RefSeq" id="WP_066729507.1">
    <property type="nucleotide sequence ID" value="NZ_CAMPUK010000001.1"/>
</dbReference>
<evidence type="ECO:0000256" key="1">
    <source>
        <dbReference type="SAM" id="Phobius"/>
    </source>
</evidence>
<dbReference type="EMBL" id="JASSPP010000001">
    <property type="protein sequence ID" value="MDK9579975.1"/>
    <property type="molecule type" value="Genomic_DNA"/>
</dbReference>